<keyword evidence="2" id="KW-1185">Reference proteome</keyword>
<accession>A0A3M8SSD3</accession>
<evidence type="ECO:0000313" key="2">
    <source>
        <dbReference type="Proteomes" id="UP000267049"/>
    </source>
</evidence>
<comment type="caution">
    <text evidence="1">The sequence shown here is derived from an EMBL/GenBank/DDBJ whole genome shotgun (WGS) entry which is preliminary data.</text>
</comment>
<proteinExistence type="predicted"/>
<evidence type="ECO:0000313" key="1">
    <source>
        <dbReference type="EMBL" id="RNF84238.1"/>
    </source>
</evidence>
<organism evidence="1 2">
    <name type="scientific">Montanilutibacter psychrotolerans</name>
    <dbReference type="NCBI Taxonomy" id="1327343"/>
    <lineage>
        <taxon>Bacteria</taxon>
        <taxon>Pseudomonadati</taxon>
        <taxon>Pseudomonadota</taxon>
        <taxon>Gammaproteobacteria</taxon>
        <taxon>Lysobacterales</taxon>
        <taxon>Lysobacteraceae</taxon>
        <taxon>Montanilutibacter</taxon>
    </lineage>
</organism>
<dbReference type="AlphaFoldDB" id="A0A3M8SSD3"/>
<name>A0A3M8SSD3_9GAMM</name>
<dbReference type="EMBL" id="RIBS01000003">
    <property type="protein sequence ID" value="RNF84238.1"/>
    <property type="molecule type" value="Genomic_DNA"/>
</dbReference>
<gene>
    <name evidence="1" type="ORF">EER27_07555</name>
</gene>
<dbReference type="Proteomes" id="UP000267049">
    <property type="component" value="Unassembled WGS sequence"/>
</dbReference>
<evidence type="ECO:0008006" key="3">
    <source>
        <dbReference type="Google" id="ProtNLM"/>
    </source>
</evidence>
<protein>
    <recommendedName>
        <fullName evidence="3">Carboxypeptidase regulatory-like domain-containing protein</fullName>
    </recommendedName>
</protein>
<reference evidence="1 2" key="1">
    <citation type="submission" date="2018-11" db="EMBL/GenBank/DDBJ databases">
        <title>Lysobacter cryohumiis sp. nov., isolated from soil in the Tianshan Mountains, Xinjiang, China.</title>
        <authorList>
            <person name="Luo Y."/>
            <person name="Sheng H."/>
        </authorList>
    </citation>
    <scope>NUCLEOTIDE SEQUENCE [LARGE SCALE GENOMIC DNA]</scope>
    <source>
        <strain evidence="1 2">ZS60</strain>
    </source>
</reference>
<sequence>MSKYAFHGRLDGMICDDCPEPLSNVQVRAYRLRNDPDIAALAAAPIKESLRILDDDEVQAKAPLLLVEATTDADGNFILDLDRASNYGGEAFEIDVYCGNVPRQKPPRVPPGVPPRPRQFHLATINPAEPQAIRTAMQRLDYVIPYRWWCPFRALFGAWTICGTVRICDEKSPVAGVKVAAFDADWWQPDALGDAITDAAGRFRIDYTVDDFRKTPFSPLINIEWAGGPDIYFRIEGSGGTVLLDEPSSRARQPDRENVGPCFCVSLCVDVTQQPPFDTPWFTHVGDFHIYGDVVAATGLTNSAVLGHGGPGYGFFGATKLIGFCPKQIGGQPARYRFRYEDLAAPGTLEPITGALVHPVNVGSRLILWDIFGTGPVYTFQTIRLQGAGATVDPTPPPALPPGTPWGAPPAHVIVPDTDGWIAVDPNGLDGGFYGPLVRFDTTQVQAAAQAPGDGAGNAVSSPRHGIDLRIVFEAAPATGPAAFSNSLDRMHVNNWLDVMQLDLLEFSGGGTPCSKITNAITLLYTVDHELTAAWSIGISTAATPAPAFPVLPSGTAPRGAFGSQAINVSTWPSCAYVVSLGVRRRLTDGENDDSGHSTQKVFCK</sequence>
<dbReference type="RefSeq" id="WP_123087425.1">
    <property type="nucleotide sequence ID" value="NZ_RIBS01000003.1"/>
</dbReference>
<dbReference type="OrthoDB" id="9800582at2"/>